<dbReference type="EMBL" id="VTOW01000001">
    <property type="protein sequence ID" value="NKE69838.1"/>
    <property type="molecule type" value="Genomic_DNA"/>
</dbReference>
<sequence length="89" mass="10060">MGKSLQTKKTKTSNERVFKAMVAVEIFEYKQLHEAVEKKLKMTVKYQTFMKVISGKLLSGPKAEAIMNTVAELVGKKVKTLWPELEEAA</sequence>
<dbReference type="AlphaFoldDB" id="A0A7X6DMA1"/>
<gene>
    <name evidence="1" type="ORF">MNODULE_03635</name>
</gene>
<keyword evidence="2" id="KW-1185">Reference proteome</keyword>
<reference evidence="1 2" key="1">
    <citation type="journal article" date="2020" name="Nature">
        <title>Bacterial chemolithoautotrophy via manganese oxidation.</title>
        <authorList>
            <person name="Yu H."/>
            <person name="Leadbetter J.R."/>
        </authorList>
    </citation>
    <scope>NUCLEOTIDE SEQUENCE [LARGE SCALE GENOMIC DNA]</scope>
    <source>
        <strain evidence="1 2">Mn-1</strain>
    </source>
</reference>
<accession>A0A7X6DMA1</accession>
<proteinExistence type="predicted"/>
<organism evidence="1 2">
    <name type="scientific">Candidatus Manganitrophus noduliformans</name>
    <dbReference type="NCBI Taxonomy" id="2606439"/>
    <lineage>
        <taxon>Bacteria</taxon>
        <taxon>Pseudomonadati</taxon>
        <taxon>Nitrospirota</taxon>
        <taxon>Nitrospiria</taxon>
        <taxon>Candidatus Troglogloeales</taxon>
        <taxon>Candidatus Manganitrophaceae</taxon>
        <taxon>Candidatus Manganitrophus</taxon>
    </lineage>
</organism>
<dbReference type="Proteomes" id="UP000534783">
    <property type="component" value="Unassembled WGS sequence"/>
</dbReference>
<comment type="caution">
    <text evidence="1">The sequence shown here is derived from an EMBL/GenBank/DDBJ whole genome shotgun (WGS) entry which is preliminary data.</text>
</comment>
<evidence type="ECO:0000313" key="2">
    <source>
        <dbReference type="Proteomes" id="UP000534783"/>
    </source>
</evidence>
<protein>
    <submittedName>
        <fullName evidence="1">Uncharacterized protein</fullName>
    </submittedName>
</protein>
<name>A0A7X6DMA1_9BACT</name>
<dbReference type="RefSeq" id="WP_168058119.1">
    <property type="nucleotide sequence ID" value="NZ_VTOW01000001.1"/>
</dbReference>
<evidence type="ECO:0000313" key="1">
    <source>
        <dbReference type="EMBL" id="NKE69838.1"/>
    </source>
</evidence>